<keyword evidence="2" id="KW-1133">Transmembrane helix</keyword>
<dbReference type="EMBL" id="JAGSHT010000010">
    <property type="protein sequence ID" value="MBZ2196525.1"/>
    <property type="molecule type" value="Genomic_DNA"/>
</dbReference>
<feature type="compositionally biased region" description="Low complexity" evidence="1">
    <location>
        <begin position="45"/>
        <end position="55"/>
    </location>
</feature>
<keyword evidence="4" id="KW-1185">Reference proteome</keyword>
<sequence>MRREHETPDTAAGTHGPDGPEEAPPGGTPAEPSDAEATQVIAEQVPEPAVPAEPSVPDEPPVPDEPSDAEATQVIADPVAEPAAPAEPAVAAEPAPDFDDVVAGDSAGGPDEPAGDESAVAAGGKGRKPKGKRKRRARKVLIWAAAVIVVLAGAYVASAWFLGDRVPGDTRVAGVDISGLPVDEAVRTLDEGLAEARTVPVPVHFGDVSGELDPTTAGLDVDTEATVARITGFTLDPRVVLGHVFGLGDQPAVSAIDEAALDGAVEALAGSLDVPPTEGVIEFVDGAPVVTEPADGTSLDVEGASELLADEWLTGQRPLELPSDAVSPMVDSDVIATAMSEQVEPMLSGPVTVALNDTTAELAPAEIASAATMAMDDASGSLVLALDGAVLADLVTAKVPSIGEAPQDAQIVLGDNGPTIVPAVTGTGLDPAALAEGVRAAAVNTDPAARTATLELTQTEAEFSTADAEALGVTEVIGTFATPYPYDPTRTENLVAGTAHINGTLVLPGEQFSLLDALRPITAANGYTVSGVVVNGFEGEAIGGGLSQVSTTSFNAGFEAGLTDVTHQPHSRWFSRYPEGREATVYDPSIDMVWENNTGYGVLIQAYVTDSEVVVTLWGTDVFDVSIVTGGRYAFTSPQTVYNTSANCIPERGGSNGFSVDVTRTVTRDGEVVTDDTYSHRYSAWNRVVCGPAPSGDDADDG</sequence>
<protein>
    <submittedName>
        <fullName evidence="3">VanW family protein</fullName>
    </submittedName>
</protein>
<evidence type="ECO:0000313" key="4">
    <source>
        <dbReference type="Proteomes" id="UP000826651"/>
    </source>
</evidence>
<keyword evidence="2" id="KW-0472">Membrane</keyword>
<dbReference type="Proteomes" id="UP000826651">
    <property type="component" value="Unassembled WGS sequence"/>
</dbReference>
<dbReference type="InterPro" id="IPR052913">
    <property type="entry name" value="Glycopeptide_resist_protein"/>
</dbReference>
<dbReference type="PANTHER" id="PTHR35788:SF1">
    <property type="entry name" value="EXPORTED PROTEIN"/>
    <property type="match status" value="1"/>
</dbReference>
<feature type="compositionally biased region" description="Low complexity" evidence="1">
    <location>
        <begin position="76"/>
        <end position="95"/>
    </location>
</feature>
<dbReference type="InterPro" id="IPR007391">
    <property type="entry name" value="Vancomycin_resist_VanW"/>
</dbReference>
<dbReference type="RefSeq" id="WP_223405462.1">
    <property type="nucleotide sequence ID" value="NZ_JAGSHT010000010.1"/>
</dbReference>
<name>A0ABS7S9U8_9MICO</name>
<feature type="transmembrane region" description="Helical" evidence="2">
    <location>
        <begin position="140"/>
        <end position="162"/>
    </location>
</feature>
<organism evidence="3 4">
    <name type="scientific">Occultella gossypii</name>
    <dbReference type="NCBI Taxonomy" id="2800820"/>
    <lineage>
        <taxon>Bacteria</taxon>
        <taxon>Bacillati</taxon>
        <taxon>Actinomycetota</taxon>
        <taxon>Actinomycetes</taxon>
        <taxon>Micrococcales</taxon>
        <taxon>Ruaniaceae</taxon>
        <taxon>Occultella</taxon>
    </lineage>
</organism>
<evidence type="ECO:0000256" key="1">
    <source>
        <dbReference type="SAM" id="MobiDB-lite"/>
    </source>
</evidence>
<evidence type="ECO:0000313" key="3">
    <source>
        <dbReference type="EMBL" id="MBZ2196525.1"/>
    </source>
</evidence>
<dbReference type="Pfam" id="PF04294">
    <property type="entry name" value="VanW"/>
    <property type="match status" value="1"/>
</dbReference>
<reference evidence="3 4" key="1">
    <citation type="submission" date="2021-04" db="EMBL/GenBank/DDBJ databases">
        <title>Ruania sp. nov., isolated from sandy soil of mangrove forest.</title>
        <authorList>
            <person name="Ge X."/>
            <person name="Huang R."/>
            <person name="Liu W."/>
        </authorList>
    </citation>
    <scope>NUCLEOTIDE SEQUENCE [LARGE SCALE GENOMIC DNA]</scope>
    <source>
        <strain evidence="3 4">N2-46</strain>
    </source>
</reference>
<feature type="region of interest" description="Disordered" evidence="1">
    <location>
        <begin position="1"/>
        <end position="132"/>
    </location>
</feature>
<keyword evidence="2" id="KW-0812">Transmembrane</keyword>
<proteinExistence type="predicted"/>
<accession>A0ABS7S9U8</accession>
<comment type="caution">
    <text evidence="3">The sequence shown here is derived from an EMBL/GenBank/DDBJ whole genome shotgun (WGS) entry which is preliminary data.</text>
</comment>
<gene>
    <name evidence="3" type="ORF">KCQ71_10200</name>
</gene>
<dbReference type="PANTHER" id="PTHR35788">
    <property type="entry name" value="EXPORTED PROTEIN-RELATED"/>
    <property type="match status" value="1"/>
</dbReference>
<evidence type="ECO:0000256" key="2">
    <source>
        <dbReference type="SAM" id="Phobius"/>
    </source>
</evidence>